<sequence>MVERPLLTPDLEVANVADEHDQLHNVETKEQLDQEGGDEDFNEDDDFLKDLDFTGINNDNIPSNLDLNLDDDDFGPLSGFDDRHFKKFNEVVQLATKTGDDVNALKILLSSSKPMEDSSRLRHVVSRIPPLDTNVSTSVPFLSEPTQPQTSFPSPRQGVFIQSQAPPVSSFVTTTTVSTPLLQTEEGPSTVSEAGRSSSILEYSPSSPSLDEASVRLAKHLAQNISDSPS</sequence>
<name>A0AA35Y8J0_LACSI</name>
<gene>
    <name evidence="2" type="ORF">LSALG_LOCUS11534</name>
</gene>
<dbReference type="EMBL" id="OX465078">
    <property type="protein sequence ID" value="CAI9271259.1"/>
    <property type="molecule type" value="Genomic_DNA"/>
</dbReference>
<evidence type="ECO:0000313" key="3">
    <source>
        <dbReference type="Proteomes" id="UP001177003"/>
    </source>
</evidence>
<organism evidence="2 3">
    <name type="scientific">Lactuca saligna</name>
    <name type="common">Willowleaf lettuce</name>
    <dbReference type="NCBI Taxonomy" id="75948"/>
    <lineage>
        <taxon>Eukaryota</taxon>
        <taxon>Viridiplantae</taxon>
        <taxon>Streptophyta</taxon>
        <taxon>Embryophyta</taxon>
        <taxon>Tracheophyta</taxon>
        <taxon>Spermatophyta</taxon>
        <taxon>Magnoliopsida</taxon>
        <taxon>eudicotyledons</taxon>
        <taxon>Gunneridae</taxon>
        <taxon>Pentapetalae</taxon>
        <taxon>asterids</taxon>
        <taxon>campanulids</taxon>
        <taxon>Asterales</taxon>
        <taxon>Asteraceae</taxon>
        <taxon>Cichorioideae</taxon>
        <taxon>Cichorieae</taxon>
        <taxon>Lactucinae</taxon>
        <taxon>Lactuca</taxon>
    </lineage>
</organism>
<feature type="compositionally biased region" description="Basic and acidic residues" evidence="1">
    <location>
        <begin position="17"/>
        <end position="32"/>
    </location>
</feature>
<reference evidence="2" key="1">
    <citation type="submission" date="2023-04" db="EMBL/GenBank/DDBJ databases">
        <authorList>
            <person name="Vijverberg K."/>
            <person name="Xiong W."/>
            <person name="Schranz E."/>
        </authorList>
    </citation>
    <scope>NUCLEOTIDE SEQUENCE</scope>
</reference>
<feature type="region of interest" description="Disordered" evidence="1">
    <location>
        <begin position="1"/>
        <end position="43"/>
    </location>
</feature>
<proteinExistence type="predicted"/>
<feature type="compositionally biased region" description="Polar residues" evidence="1">
    <location>
        <begin position="186"/>
        <end position="196"/>
    </location>
</feature>
<keyword evidence="3" id="KW-1185">Reference proteome</keyword>
<accession>A0AA35Y8J0</accession>
<protein>
    <submittedName>
        <fullName evidence="2">Uncharacterized protein</fullName>
    </submittedName>
</protein>
<evidence type="ECO:0000313" key="2">
    <source>
        <dbReference type="EMBL" id="CAI9271259.1"/>
    </source>
</evidence>
<dbReference type="AlphaFoldDB" id="A0AA35Y8J0"/>
<feature type="compositionally biased region" description="Low complexity" evidence="1">
    <location>
        <begin position="197"/>
        <end position="208"/>
    </location>
</feature>
<feature type="compositionally biased region" description="Acidic residues" evidence="1">
    <location>
        <begin position="33"/>
        <end position="43"/>
    </location>
</feature>
<evidence type="ECO:0000256" key="1">
    <source>
        <dbReference type="SAM" id="MobiDB-lite"/>
    </source>
</evidence>
<dbReference type="Proteomes" id="UP001177003">
    <property type="component" value="Chromosome 2"/>
</dbReference>
<feature type="region of interest" description="Disordered" evidence="1">
    <location>
        <begin position="179"/>
        <end position="208"/>
    </location>
</feature>